<accession>A0ABW4Y0I3</accession>
<dbReference type="Pfam" id="PF00578">
    <property type="entry name" value="AhpC-TSA"/>
    <property type="match status" value="1"/>
</dbReference>
<feature type="domain" description="Thioredoxin" evidence="5">
    <location>
        <begin position="199"/>
        <end position="337"/>
    </location>
</feature>
<reference evidence="7" key="1">
    <citation type="journal article" date="2019" name="Int. J. Syst. Evol. Microbiol.">
        <title>The Global Catalogue of Microorganisms (GCM) 10K type strain sequencing project: providing services to taxonomists for standard genome sequencing and annotation.</title>
        <authorList>
            <consortium name="The Broad Institute Genomics Platform"/>
            <consortium name="The Broad Institute Genome Sequencing Center for Infectious Disease"/>
            <person name="Wu L."/>
            <person name="Ma J."/>
        </authorList>
    </citation>
    <scope>NUCLEOTIDE SEQUENCE [LARGE SCALE GENOMIC DNA]</scope>
    <source>
        <strain evidence="7">JCM 3389</strain>
    </source>
</reference>
<dbReference type="PROSITE" id="PS00194">
    <property type="entry name" value="THIOREDOXIN_1"/>
    <property type="match status" value="1"/>
</dbReference>
<keyword evidence="2" id="KW-0201">Cytochrome c-type biogenesis</keyword>
<comment type="subcellular location">
    <subcellularLocation>
        <location evidence="1">Cell envelope</location>
    </subcellularLocation>
</comment>
<evidence type="ECO:0000256" key="1">
    <source>
        <dbReference type="ARBA" id="ARBA00004196"/>
    </source>
</evidence>
<dbReference type="EMBL" id="JBHUHU010000003">
    <property type="protein sequence ID" value="MFD2099649.1"/>
    <property type="molecule type" value="Genomic_DNA"/>
</dbReference>
<keyword evidence="7" id="KW-1185">Reference proteome</keyword>
<evidence type="ECO:0000259" key="5">
    <source>
        <dbReference type="PROSITE" id="PS51352"/>
    </source>
</evidence>
<dbReference type="PROSITE" id="PS51257">
    <property type="entry name" value="PROKAR_LIPOPROTEIN"/>
    <property type="match status" value="1"/>
</dbReference>
<dbReference type="Proteomes" id="UP001597342">
    <property type="component" value="Unassembled WGS sequence"/>
</dbReference>
<dbReference type="RefSeq" id="WP_379830407.1">
    <property type="nucleotide sequence ID" value="NZ_JBHUHU010000003.1"/>
</dbReference>
<organism evidence="6 7">
    <name type="scientific">Flagellimonas iocasae</name>
    <dbReference type="NCBI Taxonomy" id="2055905"/>
    <lineage>
        <taxon>Bacteria</taxon>
        <taxon>Pseudomonadati</taxon>
        <taxon>Bacteroidota</taxon>
        <taxon>Flavobacteriia</taxon>
        <taxon>Flavobacteriales</taxon>
        <taxon>Flavobacteriaceae</taxon>
        <taxon>Flagellimonas</taxon>
    </lineage>
</organism>
<dbReference type="Pfam" id="PF14289">
    <property type="entry name" value="DUF4369"/>
    <property type="match status" value="1"/>
</dbReference>
<sequence length="337" mass="38382">MKTLFSQNLVFAIIVTLVFSCGPKAKEEFSMAGKTQGVENGTVLYLEDTKSETVIDSAIVDNDSFNFKTKLSESPLQVILRTKDFTNYRFLWLEDNSMTFDATQGDFMSADVTGSSEEILSQGLSRESESLSRDERTKMEQQFVKDHPNSIHSAYVLSVYSSTWGKEKSQELFNGFSQENKNTDYGKSIASYIELNKNPSVGESYVDFEMEDPEGKQRKLSDFDGKLVLLEFWASGCLPCRQENPNLVKTYEKYKPKGFEIFAVSQDTKRKSWLKAIEDDQLPWTQVSDLKGRDNSACLIYGISFIPDNFLIDQNGIIIERNIRGERLDAKLEELFN</sequence>
<name>A0ABW4Y0I3_9FLAO</name>
<gene>
    <name evidence="6" type="ORF">ACFSJE_07700</name>
</gene>
<dbReference type="SUPFAM" id="SSF52833">
    <property type="entry name" value="Thioredoxin-like"/>
    <property type="match status" value="1"/>
</dbReference>
<dbReference type="InterPro" id="IPR017937">
    <property type="entry name" value="Thioredoxin_CS"/>
</dbReference>
<evidence type="ECO:0000256" key="4">
    <source>
        <dbReference type="ARBA" id="ARBA00023284"/>
    </source>
</evidence>
<dbReference type="Gene3D" id="3.40.30.10">
    <property type="entry name" value="Glutaredoxin"/>
    <property type="match status" value="1"/>
</dbReference>
<protein>
    <submittedName>
        <fullName evidence="6">Redoxin domain-containing protein</fullName>
    </submittedName>
</protein>
<keyword evidence="4" id="KW-0676">Redox-active center</keyword>
<proteinExistence type="predicted"/>
<dbReference type="InterPro" id="IPR036249">
    <property type="entry name" value="Thioredoxin-like_sf"/>
</dbReference>
<dbReference type="InterPro" id="IPR000866">
    <property type="entry name" value="AhpC/TSA"/>
</dbReference>
<dbReference type="CDD" id="cd02966">
    <property type="entry name" value="TlpA_like_family"/>
    <property type="match status" value="1"/>
</dbReference>
<dbReference type="InterPro" id="IPR013766">
    <property type="entry name" value="Thioredoxin_domain"/>
</dbReference>
<dbReference type="PANTHER" id="PTHR42852:SF6">
    <property type="entry name" value="THIOL:DISULFIDE INTERCHANGE PROTEIN DSBE"/>
    <property type="match status" value="1"/>
</dbReference>
<dbReference type="InterPro" id="IPR025380">
    <property type="entry name" value="DUF4369"/>
</dbReference>
<evidence type="ECO:0000256" key="3">
    <source>
        <dbReference type="ARBA" id="ARBA00023157"/>
    </source>
</evidence>
<dbReference type="PROSITE" id="PS51352">
    <property type="entry name" value="THIOREDOXIN_2"/>
    <property type="match status" value="1"/>
</dbReference>
<evidence type="ECO:0000313" key="6">
    <source>
        <dbReference type="EMBL" id="MFD2099649.1"/>
    </source>
</evidence>
<dbReference type="InterPro" id="IPR050553">
    <property type="entry name" value="Thioredoxin_ResA/DsbE_sf"/>
</dbReference>
<comment type="caution">
    <text evidence="6">The sequence shown here is derived from an EMBL/GenBank/DDBJ whole genome shotgun (WGS) entry which is preliminary data.</text>
</comment>
<keyword evidence="3" id="KW-1015">Disulfide bond</keyword>
<evidence type="ECO:0000313" key="7">
    <source>
        <dbReference type="Proteomes" id="UP001597342"/>
    </source>
</evidence>
<evidence type="ECO:0000256" key="2">
    <source>
        <dbReference type="ARBA" id="ARBA00022748"/>
    </source>
</evidence>
<dbReference type="PANTHER" id="PTHR42852">
    <property type="entry name" value="THIOL:DISULFIDE INTERCHANGE PROTEIN DSBE"/>
    <property type="match status" value="1"/>
</dbReference>